<evidence type="ECO:0000313" key="2">
    <source>
        <dbReference type="EMBL" id="CDS09969.1"/>
    </source>
</evidence>
<organism evidence="2">
    <name type="scientific">Lichtheimia ramosa</name>
    <dbReference type="NCBI Taxonomy" id="688394"/>
    <lineage>
        <taxon>Eukaryota</taxon>
        <taxon>Fungi</taxon>
        <taxon>Fungi incertae sedis</taxon>
        <taxon>Mucoromycota</taxon>
        <taxon>Mucoromycotina</taxon>
        <taxon>Mucoromycetes</taxon>
        <taxon>Mucorales</taxon>
        <taxon>Lichtheimiaceae</taxon>
        <taxon>Lichtheimia</taxon>
    </lineage>
</organism>
<sequence length="243" mass="26559">MSSYSEHCCTKPAIDNNCTPKGALVNMLPDLPVYVIGPENATKAIVVMYDIFGLIDNTKKFCDVLASESGCKVVMPDFLFKGGQVPNLLALPRDELIAWVMEHGSIDAISEAAAQVRDWLKAQGVTRCGIVGLCWGGKVGPQLTGRDSFYNGAVLVHQSMMDLKDAEEAGAPILALPSKDEPDLTEYMNILYKKPFGDKCGHKRFDDMPHGFVAGGADFSDELNVKRVQEVIQLTVKFMNDVL</sequence>
<dbReference type="AlphaFoldDB" id="A0A077WRZ1"/>
<dbReference type="OrthoDB" id="17560at2759"/>
<evidence type="ECO:0000259" key="1">
    <source>
        <dbReference type="Pfam" id="PF01738"/>
    </source>
</evidence>
<name>A0A077WRZ1_9FUNG</name>
<dbReference type="SUPFAM" id="SSF53474">
    <property type="entry name" value="alpha/beta-Hydrolases"/>
    <property type="match status" value="1"/>
</dbReference>
<reference evidence="2" key="1">
    <citation type="journal article" date="2014" name="Genome Announc.">
        <title>De novo whole-genome sequence and genome annotation of Lichtheimia ramosa.</title>
        <authorList>
            <person name="Linde J."/>
            <person name="Schwartze V."/>
            <person name="Binder U."/>
            <person name="Lass-Florl C."/>
            <person name="Voigt K."/>
            <person name="Horn F."/>
        </authorList>
    </citation>
    <scope>NUCLEOTIDE SEQUENCE</scope>
    <source>
        <strain evidence="2">JMRC FSU:6197</strain>
    </source>
</reference>
<dbReference type="InterPro" id="IPR002925">
    <property type="entry name" value="Dienelactn_hydro"/>
</dbReference>
<accession>A0A077WRZ1</accession>
<dbReference type="GO" id="GO:0016787">
    <property type="term" value="F:hydrolase activity"/>
    <property type="evidence" value="ECO:0007669"/>
    <property type="project" value="InterPro"/>
</dbReference>
<gene>
    <name evidence="2" type="ORF">LRAMOSA02646</name>
</gene>
<dbReference type="Pfam" id="PF01738">
    <property type="entry name" value="DLH"/>
    <property type="match status" value="1"/>
</dbReference>
<dbReference type="PANTHER" id="PTHR47668:SF1">
    <property type="entry name" value="DIENELACTONE HYDROLASE DOMAIN-CONTAINING PROTEIN-RELATED"/>
    <property type="match status" value="1"/>
</dbReference>
<dbReference type="EMBL" id="LK023335">
    <property type="protein sequence ID" value="CDS09969.1"/>
    <property type="molecule type" value="Genomic_DNA"/>
</dbReference>
<dbReference type="PANTHER" id="PTHR47668">
    <property type="entry name" value="DIENELACTONE HYDROLASE FAMILY PROTEIN (AFU_ORTHOLOGUE AFUA_6G01940)"/>
    <property type="match status" value="1"/>
</dbReference>
<dbReference type="Gene3D" id="3.40.50.1820">
    <property type="entry name" value="alpha/beta hydrolase"/>
    <property type="match status" value="1"/>
</dbReference>
<dbReference type="InterPro" id="IPR029058">
    <property type="entry name" value="AB_hydrolase_fold"/>
</dbReference>
<proteinExistence type="predicted"/>
<feature type="domain" description="Dienelactone hydrolase" evidence="1">
    <location>
        <begin position="32"/>
        <end position="242"/>
    </location>
</feature>
<protein>
    <recommendedName>
        <fullName evidence="1">Dienelactone hydrolase domain-containing protein</fullName>
    </recommendedName>
</protein>